<organism evidence="3 4">
    <name type="scientific">Macrolepiota fuliginosa MF-IS2</name>
    <dbReference type="NCBI Taxonomy" id="1400762"/>
    <lineage>
        <taxon>Eukaryota</taxon>
        <taxon>Fungi</taxon>
        <taxon>Dikarya</taxon>
        <taxon>Basidiomycota</taxon>
        <taxon>Agaricomycotina</taxon>
        <taxon>Agaricomycetes</taxon>
        <taxon>Agaricomycetidae</taxon>
        <taxon>Agaricales</taxon>
        <taxon>Agaricineae</taxon>
        <taxon>Agaricaceae</taxon>
        <taxon>Macrolepiota</taxon>
    </lineage>
</organism>
<dbReference type="OrthoDB" id="2873242at2759"/>
<accession>A0A9P5XMZ2</accession>
<keyword evidence="2" id="KW-0472">Membrane</keyword>
<feature type="transmembrane region" description="Helical" evidence="2">
    <location>
        <begin position="138"/>
        <end position="159"/>
    </location>
</feature>
<comment type="caution">
    <text evidence="3">The sequence shown here is derived from an EMBL/GenBank/DDBJ whole genome shotgun (WGS) entry which is preliminary data.</text>
</comment>
<feature type="transmembrane region" description="Helical" evidence="2">
    <location>
        <begin position="215"/>
        <end position="236"/>
    </location>
</feature>
<dbReference type="EMBL" id="MU151075">
    <property type="protein sequence ID" value="KAF9452086.1"/>
    <property type="molecule type" value="Genomic_DNA"/>
</dbReference>
<gene>
    <name evidence="3" type="ORF">P691DRAFT_831763</name>
</gene>
<evidence type="ECO:0000256" key="1">
    <source>
        <dbReference type="SAM" id="MobiDB-lite"/>
    </source>
</evidence>
<evidence type="ECO:0000313" key="4">
    <source>
        <dbReference type="Proteomes" id="UP000807342"/>
    </source>
</evidence>
<feature type="transmembrane region" description="Helical" evidence="2">
    <location>
        <begin position="242"/>
        <end position="261"/>
    </location>
</feature>
<feature type="region of interest" description="Disordered" evidence="1">
    <location>
        <begin position="295"/>
        <end position="317"/>
    </location>
</feature>
<feature type="compositionally biased region" description="Gly residues" evidence="1">
    <location>
        <begin position="302"/>
        <end position="317"/>
    </location>
</feature>
<dbReference type="Proteomes" id="UP000807342">
    <property type="component" value="Unassembled WGS sequence"/>
</dbReference>
<sequence length="317" mass="34903">MANSPSPRNLSYELRDTIFNAALIEGFGVGVYSAVFWFTIYMLFIHRKAKKTPRKLSTFFVIIPLYVLALFQLALRWAIARRAFVVDGDTVENILNSLLTQPTWCIALSVVSFSLMTLIADFVTVWRCWIVWNRNWRVTVVPLLLVFAGMAFCIMAAIFQIDPGTNIATTQSNKFAKFALIYLALSLCSTTISTALIIYRIGFSTTSSNRKILEVIVEPAALYCAILLVYLLLSLRNDHSSGYAQALLIPVTGIAPTMVTARVSLGVARNYATADEGNSRVVSVTISTTSETLHDGNNGRFGRVGPGGRESTGFGDV</sequence>
<keyword evidence="2" id="KW-1133">Transmembrane helix</keyword>
<dbReference type="AlphaFoldDB" id="A0A9P5XMZ2"/>
<feature type="transmembrane region" description="Helical" evidence="2">
    <location>
        <begin position="56"/>
        <end position="79"/>
    </location>
</feature>
<evidence type="ECO:0000313" key="3">
    <source>
        <dbReference type="EMBL" id="KAF9452086.1"/>
    </source>
</evidence>
<evidence type="ECO:0000256" key="2">
    <source>
        <dbReference type="SAM" id="Phobius"/>
    </source>
</evidence>
<protein>
    <submittedName>
        <fullName evidence="3">Uncharacterized protein</fullName>
    </submittedName>
</protein>
<feature type="transmembrane region" description="Helical" evidence="2">
    <location>
        <begin position="20"/>
        <end position="44"/>
    </location>
</feature>
<proteinExistence type="predicted"/>
<keyword evidence="4" id="KW-1185">Reference proteome</keyword>
<keyword evidence="2" id="KW-0812">Transmembrane</keyword>
<reference evidence="3" key="1">
    <citation type="submission" date="2020-11" db="EMBL/GenBank/DDBJ databases">
        <authorList>
            <consortium name="DOE Joint Genome Institute"/>
            <person name="Ahrendt S."/>
            <person name="Riley R."/>
            <person name="Andreopoulos W."/>
            <person name="Labutti K."/>
            <person name="Pangilinan J."/>
            <person name="Ruiz-Duenas F.J."/>
            <person name="Barrasa J.M."/>
            <person name="Sanchez-Garcia M."/>
            <person name="Camarero S."/>
            <person name="Miyauchi S."/>
            <person name="Serrano A."/>
            <person name="Linde D."/>
            <person name="Babiker R."/>
            <person name="Drula E."/>
            <person name="Ayuso-Fernandez I."/>
            <person name="Pacheco R."/>
            <person name="Padilla G."/>
            <person name="Ferreira P."/>
            <person name="Barriuso J."/>
            <person name="Kellner H."/>
            <person name="Castanera R."/>
            <person name="Alfaro M."/>
            <person name="Ramirez L."/>
            <person name="Pisabarro A.G."/>
            <person name="Kuo A."/>
            <person name="Tritt A."/>
            <person name="Lipzen A."/>
            <person name="He G."/>
            <person name="Yan M."/>
            <person name="Ng V."/>
            <person name="Cullen D."/>
            <person name="Martin F."/>
            <person name="Rosso M.-N."/>
            <person name="Henrissat B."/>
            <person name="Hibbett D."/>
            <person name="Martinez A.T."/>
            <person name="Grigoriev I.V."/>
        </authorList>
    </citation>
    <scope>NUCLEOTIDE SEQUENCE</scope>
    <source>
        <strain evidence="3">MF-IS2</strain>
    </source>
</reference>
<feature type="transmembrane region" description="Helical" evidence="2">
    <location>
        <begin position="99"/>
        <end position="126"/>
    </location>
</feature>
<name>A0A9P5XMZ2_9AGAR</name>
<feature type="transmembrane region" description="Helical" evidence="2">
    <location>
        <begin position="179"/>
        <end position="203"/>
    </location>
</feature>